<dbReference type="EMBL" id="MN175386">
    <property type="protein sequence ID" value="QID23764.1"/>
    <property type="molecule type" value="Genomic_DNA"/>
</dbReference>
<proteinExistence type="predicted"/>
<evidence type="ECO:0000313" key="1">
    <source>
        <dbReference type="EMBL" id="QID23764.1"/>
    </source>
</evidence>
<reference evidence="1" key="1">
    <citation type="submission" date="2019-07" db="EMBL/GenBank/DDBJ databases">
        <authorList>
            <person name="Cheng J."/>
        </authorList>
    </citation>
    <scope>NUCLEOTIDE SEQUENCE</scope>
    <source>
        <strain evidence="1">KP-13-14</strain>
        <plasmid evidence="1">pKP-13-14-NDM-9</plasmid>
    </source>
</reference>
<accession>A0A6G6ANM1</accession>
<protein>
    <submittedName>
        <fullName evidence="1">Uncharacterized protein</fullName>
    </submittedName>
</protein>
<dbReference type="AlphaFoldDB" id="A0A6G6ANM1"/>
<name>A0A6G6ANM1_KLEPN</name>
<organism evidence="1">
    <name type="scientific">Klebsiella pneumoniae</name>
    <dbReference type="NCBI Taxonomy" id="573"/>
    <lineage>
        <taxon>Bacteria</taxon>
        <taxon>Pseudomonadati</taxon>
        <taxon>Pseudomonadota</taxon>
        <taxon>Gammaproteobacteria</taxon>
        <taxon>Enterobacterales</taxon>
        <taxon>Enterobacteriaceae</taxon>
        <taxon>Klebsiella/Raoultella group</taxon>
        <taxon>Klebsiella</taxon>
        <taxon>Klebsiella pneumoniae complex</taxon>
    </lineage>
</organism>
<sequence length="78" mass="8907">MGSMSLKSYQKQTGPTLARTIKKTCIRSGCIDISNLSLTCKLRIFAFIDQLRRGDPTLRSKDNKRGYIIHLFCKIINQ</sequence>
<geneLocation type="plasmid" evidence="1">
    <name>pKP-13-14-NDM-9</name>
</geneLocation>
<keyword evidence="1" id="KW-0614">Plasmid</keyword>